<accession>A0A444W0D0</accession>
<name>A0A444W0D0_9FLAO</name>
<proteinExistence type="predicted"/>
<keyword evidence="1" id="KW-1133">Transmembrane helix</keyword>
<feature type="transmembrane region" description="Helical" evidence="1">
    <location>
        <begin position="47"/>
        <end position="72"/>
    </location>
</feature>
<evidence type="ECO:0000313" key="2">
    <source>
        <dbReference type="EMBL" id="RYJ39309.1"/>
    </source>
</evidence>
<sequence>MDNLKALFDLTKLPAKFFFLFAVLSGFILFADAELLKQLHLEKLNDLYGWIVGLVFISTSGLVFVNSIIWIFKSVSNKLTFRKIKKEYIEKLRNLDYHEKSVLREFIINQTSSLEVPIDNSTITGLISKKIIYINQQFGNGFIMNGMNASVSLSKFVDKHLKLEDIGLNSNPTQADYEFVENNRPSWVENRLRRKSMY</sequence>
<keyword evidence="1" id="KW-0812">Transmembrane</keyword>
<dbReference type="AlphaFoldDB" id="A0A444W0D0"/>
<evidence type="ECO:0000313" key="3">
    <source>
        <dbReference type="Proteomes" id="UP000290433"/>
    </source>
</evidence>
<dbReference type="Pfam" id="PF14163">
    <property type="entry name" value="SieB"/>
    <property type="match status" value="1"/>
</dbReference>
<dbReference type="RefSeq" id="WP_129746580.1">
    <property type="nucleotide sequence ID" value="NZ_JUIV01000004.1"/>
</dbReference>
<dbReference type="InterPro" id="IPR025982">
    <property type="entry name" value="SieB"/>
</dbReference>
<dbReference type="OrthoDB" id="1347838at2"/>
<comment type="caution">
    <text evidence="2">The sequence shown here is derived from an EMBL/GenBank/DDBJ whole genome shotgun (WGS) entry which is preliminary data.</text>
</comment>
<gene>
    <name evidence="2" type="ORF">NU08_1617</name>
</gene>
<dbReference type="Proteomes" id="UP000290433">
    <property type="component" value="Unassembled WGS sequence"/>
</dbReference>
<evidence type="ECO:0000256" key="1">
    <source>
        <dbReference type="SAM" id="Phobius"/>
    </source>
</evidence>
<keyword evidence="1" id="KW-0472">Membrane</keyword>
<dbReference type="EMBL" id="JUIV01000004">
    <property type="protein sequence ID" value="RYJ39309.1"/>
    <property type="molecule type" value="Genomic_DNA"/>
</dbReference>
<reference evidence="2 3" key="1">
    <citation type="submission" date="2014-12" db="EMBL/GenBank/DDBJ databases">
        <title>Genome sequence of Flavobacterium anhuiense RCM74.</title>
        <authorList>
            <person name="Kim J.F."/>
            <person name="Song J.Y."/>
            <person name="Kwak M.-J."/>
            <person name="Lee S.-W."/>
        </authorList>
    </citation>
    <scope>NUCLEOTIDE SEQUENCE [LARGE SCALE GENOMIC DNA]</scope>
    <source>
        <strain evidence="2 3">RCM74</strain>
    </source>
</reference>
<organism evidence="2 3">
    <name type="scientific">Flavobacterium anhuiense</name>
    <dbReference type="NCBI Taxonomy" id="459526"/>
    <lineage>
        <taxon>Bacteria</taxon>
        <taxon>Pseudomonadati</taxon>
        <taxon>Bacteroidota</taxon>
        <taxon>Flavobacteriia</taxon>
        <taxon>Flavobacteriales</taxon>
        <taxon>Flavobacteriaceae</taxon>
        <taxon>Flavobacterium</taxon>
    </lineage>
</organism>
<feature type="transmembrane region" description="Helical" evidence="1">
    <location>
        <begin position="17"/>
        <end position="35"/>
    </location>
</feature>
<protein>
    <submittedName>
        <fullName evidence="2">Superinfection exclusion protein B domain protein</fullName>
    </submittedName>
</protein>